<evidence type="ECO:0000313" key="3">
    <source>
        <dbReference type="Proteomes" id="UP000324800"/>
    </source>
</evidence>
<protein>
    <submittedName>
        <fullName evidence="2">Uncharacterized protein</fullName>
    </submittedName>
</protein>
<dbReference type="Proteomes" id="UP000324800">
    <property type="component" value="Unassembled WGS sequence"/>
</dbReference>
<feature type="compositionally biased region" description="Acidic residues" evidence="1">
    <location>
        <begin position="135"/>
        <end position="149"/>
    </location>
</feature>
<proteinExistence type="predicted"/>
<organism evidence="2 3">
    <name type="scientific">Streblomastix strix</name>
    <dbReference type="NCBI Taxonomy" id="222440"/>
    <lineage>
        <taxon>Eukaryota</taxon>
        <taxon>Metamonada</taxon>
        <taxon>Preaxostyla</taxon>
        <taxon>Oxymonadida</taxon>
        <taxon>Streblomastigidae</taxon>
        <taxon>Streblomastix</taxon>
    </lineage>
</organism>
<feature type="compositionally biased region" description="Basic and acidic residues" evidence="1">
    <location>
        <begin position="125"/>
        <end position="134"/>
    </location>
</feature>
<sequence>MKQRNGCVIKVFDGRGILNKEGGTRGYFKGLASRDISGIIRSKKYCQTQEILYLVEGQKGEGRDSMKIPLEGGVHTDTPTGTNNQQSNKKNNRGESLKKNDSTILAGVRLMDIIKGNKYEREGIGREREGIRDGTEDEEEKSESSSEEDISFRGKRGQDGITGMEVGEDTPVRYQPFWNLWKGRE</sequence>
<evidence type="ECO:0000256" key="1">
    <source>
        <dbReference type="SAM" id="MobiDB-lite"/>
    </source>
</evidence>
<feature type="region of interest" description="Disordered" evidence="1">
    <location>
        <begin position="125"/>
        <end position="168"/>
    </location>
</feature>
<feature type="compositionally biased region" description="Polar residues" evidence="1">
    <location>
        <begin position="77"/>
        <end position="89"/>
    </location>
</feature>
<accession>A0A5J4T586</accession>
<dbReference type="EMBL" id="SNRW01039107">
    <property type="protein sequence ID" value="KAA6352903.1"/>
    <property type="molecule type" value="Genomic_DNA"/>
</dbReference>
<name>A0A5J4T586_9EUKA</name>
<reference evidence="2 3" key="1">
    <citation type="submission" date="2019-03" db="EMBL/GenBank/DDBJ databases">
        <title>Single cell metagenomics reveals metabolic interactions within the superorganism composed of flagellate Streblomastix strix and complex community of Bacteroidetes bacteria on its surface.</title>
        <authorList>
            <person name="Treitli S.C."/>
            <person name="Kolisko M."/>
            <person name="Husnik F."/>
            <person name="Keeling P."/>
            <person name="Hampl V."/>
        </authorList>
    </citation>
    <scope>NUCLEOTIDE SEQUENCE [LARGE SCALE GENOMIC DNA]</scope>
    <source>
        <strain evidence="2">ST1C</strain>
    </source>
</reference>
<dbReference type="AlphaFoldDB" id="A0A5J4T586"/>
<comment type="caution">
    <text evidence="2">The sequence shown here is derived from an EMBL/GenBank/DDBJ whole genome shotgun (WGS) entry which is preliminary data.</text>
</comment>
<evidence type="ECO:0000313" key="2">
    <source>
        <dbReference type="EMBL" id="KAA6352903.1"/>
    </source>
</evidence>
<feature type="region of interest" description="Disordered" evidence="1">
    <location>
        <begin position="62"/>
        <end position="99"/>
    </location>
</feature>
<gene>
    <name evidence="2" type="ORF">EZS28_051570</name>
</gene>